<evidence type="ECO:0000313" key="6">
    <source>
        <dbReference type="WBParaSite" id="BXY_0690200.1"/>
    </source>
</evidence>
<name>A0A1I7S1M4_BURXY</name>
<dbReference type="WBParaSite" id="BXY_0690200.1">
    <property type="protein sequence ID" value="BXY_0690200.1"/>
    <property type="gene ID" value="BXY_0690200"/>
</dbReference>
<dbReference type="OrthoDB" id="5804283at2759"/>
<evidence type="ECO:0000313" key="3">
    <source>
        <dbReference type="EMBL" id="CAG9081263.1"/>
    </source>
</evidence>
<keyword evidence="1" id="KW-0472">Membrane</keyword>
<keyword evidence="1" id="KW-1133">Transmembrane helix</keyword>
<reference evidence="6" key="1">
    <citation type="submission" date="2016-11" db="UniProtKB">
        <authorList>
            <consortium name="WormBaseParasite"/>
        </authorList>
    </citation>
    <scope>IDENTIFICATION</scope>
</reference>
<dbReference type="Pfam" id="PF10317">
    <property type="entry name" value="7TM_GPCR_Srd"/>
    <property type="match status" value="1"/>
</dbReference>
<feature type="transmembrane region" description="Helical" evidence="1">
    <location>
        <begin position="239"/>
        <end position="262"/>
    </location>
</feature>
<keyword evidence="1" id="KW-0812">Transmembrane</keyword>
<keyword evidence="5" id="KW-1185">Reference proteome</keyword>
<feature type="transmembrane region" description="Helical" evidence="1">
    <location>
        <begin position="283"/>
        <end position="313"/>
    </location>
</feature>
<dbReference type="Proteomes" id="UP000582659">
    <property type="component" value="Unassembled WGS sequence"/>
</dbReference>
<dbReference type="EMBL" id="CAJFCV020000001">
    <property type="protein sequence ID" value="CAG9081263.1"/>
    <property type="molecule type" value="Genomic_DNA"/>
</dbReference>
<dbReference type="PANTHER" id="PTHR22943:SF248">
    <property type="entry name" value="SEVEN TM RECEPTOR"/>
    <property type="match status" value="1"/>
</dbReference>
<dbReference type="Proteomes" id="UP000095284">
    <property type="component" value="Unplaced"/>
</dbReference>
<dbReference type="EMBL" id="CAJFDI010000001">
    <property type="protein sequence ID" value="CAD5208380.1"/>
    <property type="molecule type" value="Genomic_DNA"/>
</dbReference>
<gene>
    <name evidence="2" type="ORF">BXYJ_LOCUS616</name>
</gene>
<dbReference type="PANTHER" id="PTHR22943">
    <property type="entry name" value="7-TRANSMEMBRANE DOMAIN RECEPTOR C.ELEGANS"/>
    <property type="match status" value="1"/>
</dbReference>
<organism evidence="4 6">
    <name type="scientific">Bursaphelenchus xylophilus</name>
    <name type="common">Pinewood nematode worm</name>
    <name type="synonym">Aphelenchoides xylophilus</name>
    <dbReference type="NCBI Taxonomy" id="6326"/>
    <lineage>
        <taxon>Eukaryota</taxon>
        <taxon>Metazoa</taxon>
        <taxon>Ecdysozoa</taxon>
        <taxon>Nematoda</taxon>
        <taxon>Chromadorea</taxon>
        <taxon>Rhabditida</taxon>
        <taxon>Tylenchina</taxon>
        <taxon>Tylenchomorpha</taxon>
        <taxon>Aphelenchoidea</taxon>
        <taxon>Aphelenchoididae</taxon>
        <taxon>Bursaphelenchus</taxon>
    </lineage>
</organism>
<feature type="transmembrane region" description="Helical" evidence="1">
    <location>
        <begin position="319"/>
        <end position="341"/>
    </location>
</feature>
<evidence type="ECO:0000256" key="1">
    <source>
        <dbReference type="SAM" id="Phobius"/>
    </source>
</evidence>
<evidence type="ECO:0000313" key="2">
    <source>
        <dbReference type="EMBL" id="CAD5208380.1"/>
    </source>
</evidence>
<feature type="transmembrane region" description="Helical" evidence="1">
    <location>
        <begin position="140"/>
        <end position="159"/>
    </location>
</feature>
<dbReference type="InterPro" id="IPR019421">
    <property type="entry name" value="7TM_GPCR_serpentine_rcpt_Srd"/>
</dbReference>
<dbReference type="AlphaFoldDB" id="A0A1I7S1M4"/>
<sequence>MPILNVEDVLEIFFPSDFDVIHPNASDYNPFAWDLPNNGTGLFTDGHYDSISLFTAFHKVSHFVTTIIGGMCSITLFYLVLFHCKGVLGQYGRMLLLCCVCDLTYWLVESLVNVKTKVNDGCLIARLEGVTKFTSYNSQAFFTSLYAMQLTMMVTILPSQYFYRYWSVCNSEPLSAWQTFGLYCISLFFAIILAVLAYPSYRFSGLARPDFNYGTLWYKEQPLPPLMIADFSSVYAQRYLIYCVSAFIVSYGICLILAIKTVRLMAENEQMYSSKTKRMQKQLTITLTLQTLMPLFISFGPVVCVCIGCFFRVDTGVMSLVVLGFASWIPVVNPVLTIWVIQPFRRTVFRWLYIKVGGVISQESSSVKKTTNGRPTTSIASVRGFK</sequence>
<evidence type="ECO:0000313" key="5">
    <source>
        <dbReference type="Proteomes" id="UP000659654"/>
    </source>
</evidence>
<dbReference type="eggNOG" id="ENOG502SX90">
    <property type="taxonomic scope" value="Eukaryota"/>
</dbReference>
<dbReference type="SUPFAM" id="SSF81321">
    <property type="entry name" value="Family A G protein-coupled receptor-like"/>
    <property type="match status" value="1"/>
</dbReference>
<accession>A0A1I7S1M4</accession>
<feature type="transmembrane region" description="Helical" evidence="1">
    <location>
        <begin position="180"/>
        <end position="201"/>
    </location>
</feature>
<protein>
    <submittedName>
        <fullName evidence="2">(pine wood nematode) hypothetical protein</fullName>
    </submittedName>
</protein>
<feature type="transmembrane region" description="Helical" evidence="1">
    <location>
        <begin position="63"/>
        <end position="84"/>
    </location>
</feature>
<evidence type="ECO:0000313" key="4">
    <source>
        <dbReference type="Proteomes" id="UP000095284"/>
    </source>
</evidence>
<dbReference type="Proteomes" id="UP000659654">
    <property type="component" value="Unassembled WGS sequence"/>
</dbReference>
<reference evidence="3" key="2">
    <citation type="submission" date="2020-08" db="EMBL/GenBank/DDBJ databases">
        <authorList>
            <person name="Kikuchi T."/>
        </authorList>
    </citation>
    <scope>NUCLEOTIDE SEQUENCE</scope>
    <source>
        <strain evidence="2">Ka4C1</strain>
    </source>
</reference>
<proteinExistence type="predicted"/>